<comment type="similarity">
    <text evidence="1 3">Belongs to the gamma-glutamylcyclotransferase family.</text>
</comment>
<dbReference type="AlphaFoldDB" id="A0A7M1B877"/>
<proteinExistence type="inferred from homology"/>
<dbReference type="PANTHER" id="PTHR12510:SF4">
    <property type="entry name" value="GAMMA-GLUTAMYLAMINECYCLOTRANSFERASE"/>
    <property type="match status" value="1"/>
</dbReference>
<evidence type="ECO:0000256" key="1">
    <source>
        <dbReference type="ARBA" id="ARBA00008861"/>
    </source>
</evidence>
<gene>
    <name evidence="5" type="ORF">FM071_06055</name>
</gene>
<evidence type="ECO:0000256" key="2">
    <source>
        <dbReference type="PIRSR" id="PIRSR639126-1"/>
    </source>
</evidence>
<dbReference type="InterPro" id="IPR036568">
    <property type="entry name" value="GGCT-like_sf"/>
</dbReference>
<dbReference type="InterPro" id="IPR009288">
    <property type="entry name" value="AIG2-like_dom"/>
</dbReference>
<dbReference type="InterPro" id="IPR039126">
    <property type="entry name" value="GGACT"/>
</dbReference>
<dbReference type="InterPro" id="IPR013024">
    <property type="entry name" value="GGCT-like"/>
</dbReference>
<dbReference type="GO" id="GO:0016740">
    <property type="term" value="F:transferase activity"/>
    <property type="evidence" value="ECO:0007669"/>
    <property type="project" value="UniProtKB-KW"/>
</dbReference>
<protein>
    <recommendedName>
        <fullName evidence="3">Gamma-glutamylcyclotransferase family protein</fullName>
    </recommendedName>
</protein>
<accession>A0A7M1B877</accession>
<dbReference type="GO" id="GO:0061929">
    <property type="term" value="F:gamma-glutamylaminecyclotransferase activity"/>
    <property type="evidence" value="ECO:0007669"/>
    <property type="project" value="InterPro"/>
</dbReference>
<evidence type="ECO:0000256" key="3">
    <source>
        <dbReference type="RuleBase" id="RU367036"/>
    </source>
</evidence>
<dbReference type="KEGG" id="spal:FM071_06055"/>
<evidence type="ECO:0000259" key="4">
    <source>
        <dbReference type="Pfam" id="PF06094"/>
    </source>
</evidence>
<dbReference type="CDD" id="cd06661">
    <property type="entry name" value="GGCT_like"/>
    <property type="match status" value="1"/>
</dbReference>
<organism evidence="5 6">
    <name type="scientific">Sulfurimonas paralvinellae</name>
    <dbReference type="NCBI Taxonomy" id="317658"/>
    <lineage>
        <taxon>Bacteria</taxon>
        <taxon>Pseudomonadati</taxon>
        <taxon>Campylobacterota</taxon>
        <taxon>Epsilonproteobacteria</taxon>
        <taxon>Campylobacterales</taxon>
        <taxon>Sulfurimonadaceae</taxon>
        <taxon>Sulfurimonas</taxon>
    </lineage>
</organism>
<feature type="active site" description="Proton acceptor" evidence="2">
    <location>
        <position position="75"/>
    </location>
</feature>
<evidence type="ECO:0000313" key="6">
    <source>
        <dbReference type="Proteomes" id="UP000593580"/>
    </source>
</evidence>
<dbReference type="GO" id="GO:0005829">
    <property type="term" value="C:cytosol"/>
    <property type="evidence" value="ECO:0007669"/>
    <property type="project" value="TreeGrafter"/>
</dbReference>
<dbReference type="Proteomes" id="UP000593580">
    <property type="component" value="Chromosome"/>
</dbReference>
<feature type="domain" description="Gamma-glutamylcyclotransferase AIG2-like" evidence="4">
    <location>
        <begin position="3"/>
        <end position="105"/>
    </location>
</feature>
<dbReference type="PANTHER" id="PTHR12510">
    <property type="entry name" value="TROPONIN C-AKIN-1 PROTEIN"/>
    <property type="match status" value="1"/>
</dbReference>
<dbReference type="SUPFAM" id="SSF110857">
    <property type="entry name" value="Gamma-glutamyl cyclotransferase-like"/>
    <property type="match status" value="1"/>
</dbReference>
<sequence length="118" mass="13797">MCLFVYGTLKSGFHNHYLLEDMEFVCNATTKYKYPMVNVEEYFPYLIDAKGNGHYIEGEVYKIDAEKLAMLDILEGYPDLYTRHQIAVKSLGIELQAITYFVNEKINYTNLELLKSFE</sequence>
<dbReference type="RefSeq" id="WP_193109858.1">
    <property type="nucleotide sequence ID" value="NZ_CP041406.1"/>
</dbReference>
<dbReference type="Pfam" id="PF06094">
    <property type="entry name" value="GGACT"/>
    <property type="match status" value="1"/>
</dbReference>
<reference evidence="5 6" key="1">
    <citation type="submission" date="2019-07" db="EMBL/GenBank/DDBJ databases">
        <title>Sulfurimonas paralvinellae sp. nov., a novel mesophilic, hydrogen- and sulfur-oxidizing chemolithoautotroph within the Epsilonproteo- bacteria isolated from a deep-sea hydrothermal vent polychaete nest, reclassification of Thiomicrospira denitrificans as Sulfurimonas denitrificans comb. nov. and emended description of the genus Sulfurimonas.</title>
        <authorList>
            <person name="Wang S."/>
            <person name="Jiang L."/>
            <person name="Shao Z."/>
        </authorList>
    </citation>
    <scope>NUCLEOTIDE SEQUENCE [LARGE SCALE GENOMIC DNA]</scope>
    <source>
        <strain evidence="5 6">GO25</strain>
    </source>
</reference>
<keyword evidence="5" id="KW-0808">Transferase</keyword>
<name>A0A7M1B877_9BACT</name>
<evidence type="ECO:0000313" key="5">
    <source>
        <dbReference type="EMBL" id="QOP45875.1"/>
    </source>
</evidence>
<keyword evidence="6" id="KW-1185">Reference proteome</keyword>
<dbReference type="EMBL" id="CP041406">
    <property type="protein sequence ID" value="QOP45875.1"/>
    <property type="molecule type" value="Genomic_DNA"/>
</dbReference>
<dbReference type="Gene3D" id="3.10.490.10">
    <property type="entry name" value="Gamma-glutamyl cyclotransferase-like"/>
    <property type="match status" value="1"/>
</dbReference>